<protein>
    <submittedName>
        <fullName evidence="2">Cytochrome c oxidase subunit I</fullName>
    </submittedName>
</protein>
<dbReference type="WBParaSite" id="jg26196">
    <property type="protein sequence ID" value="jg26196"/>
    <property type="gene ID" value="jg26196"/>
</dbReference>
<evidence type="ECO:0000313" key="2">
    <source>
        <dbReference type="WBParaSite" id="jg26196"/>
    </source>
</evidence>
<name>A0A915E343_9BILA</name>
<organism evidence="1 2">
    <name type="scientific">Ditylenchus dipsaci</name>
    <dbReference type="NCBI Taxonomy" id="166011"/>
    <lineage>
        <taxon>Eukaryota</taxon>
        <taxon>Metazoa</taxon>
        <taxon>Ecdysozoa</taxon>
        <taxon>Nematoda</taxon>
        <taxon>Chromadorea</taxon>
        <taxon>Rhabditida</taxon>
        <taxon>Tylenchina</taxon>
        <taxon>Tylenchomorpha</taxon>
        <taxon>Sphaerularioidea</taxon>
        <taxon>Anguinidae</taxon>
        <taxon>Anguininae</taxon>
        <taxon>Ditylenchus</taxon>
    </lineage>
</organism>
<keyword evidence="1" id="KW-1185">Reference proteome</keyword>
<sequence>MTLLLRKGALSRCILAMSSRPISSDCAPIDPLFCFLQLLKKVEKSIFGLFLIRQWFPSGLVVVMRWARIGPAWARVAHPENPEFYTRDKPLKLRQPEDTNFTYRIAHNHVLRGEFLRADHIMTALVGACSSPYCSTICIGILTSWWVISMSLMSVRNSQTKNWAFRQMMHQIPSIGDITENRWAPTDWQSNEK</sequence>
<proteinExistence type="predicted"/>
<dbReference type="AlphaFoldDB" id="A0A915E343"/>
<evidence type="ECO:0000313" key="1">
    <source>
        <dbReference type="Proteomes" id="UP000887574"/>
    </source>
</evidence>
<reference evidence="2" key="1">
    <citation type="submission" date="2022-11" db="UniProtKB">
        <authorList>
            <consortium name="WormBaseParasite"/>
        </authorList>
    </citation>
    <scope>IDENTIFICATION</scope>
</reference>
<accession>A0A915E343</accession>
<dbReference type="Proteomes" id="UP000887574">
    <property type="component" value="Unplaced"/>
</dbReference>